<feature type="region of interest" description="Adenylyl removase" evidence="7">
    <location>
        <begin position="1"/>
        <end position="464"/>
    </location>
</feature>
<dbReference type="EC" id="2.7.7.42" evidence="7"/>
<evidence type="ECO:0000313" key="10">
    <source>
        <dbReference type="EMBL" id="RLV55990.1"/>
    </source>
</evidence>
<organism evidence="10 11">
    <name type="scientific">Aeromicrobium phragmitis</name>
    <dbReference type="NCBI Taxonomy" id="2478914"/>
    <lineage>
        <taxon>Bacteria</taxon>
        <taxon>Bacillati</taxon>
        <taxon>Actinomycetota</taxon>
        <taxon>Actinomycetes</taxon>
        <taxon>Propionibacteriales</taxon>
        <taxon>Nocardioidaceae</taxon>
        <taxon>Aeromicrobium</taxon>
    </lineage>
</organism>
<dbReference type="EC" id="2.7.7.89" evidence="7"/>
<accession>A0A3L8PL68</accession>
<evidence type="ECO:0000256" key="4">
    <source>
        <dbReference type="ARBA" id="ARBA00022840"/>
    </source>
</evidence>
<keyword evidence="5 7" id="KW-0460">Magnesium</keyword>
<dbReference type="Proteomes" id="UP000282515">
    <property type="component" value="Unassembled WGS sequence"/>
</dbReference>
<evidence type="ECO:0000256" key="3">
    <source>
        <dbReference type="ARBA" id="ARBA00022741"/>
    </source>
</evidence>
<dbReference type="GO" id="GO:0005829">
    <property type="term" value="C:cytosol"/>
    <property type="evidence" value="ECO:0007669"/>
    <property type="project" value="TreeGrafter"/>
</dbReference>
<dbReference type="OrthoDB" id="9759366at2"/>
<feature type="domain" description="PII-uridylyltransferase/Glutamine-synthetase adenylyltransferase" evidence="9">
    <location>
        <begin position="320"/>
        <end position="460"/>
    </location>
</feature>
<dbReference type="GO" id="GO:0000287">
    <property type="term" value="F:magnesium ion binding"/>
    <property type="evidence" value="ECO:0007669"/>
    <property type="project" value="UniProtKB-UniRule"/>
</dbReference>
<dbReference type="SUPFAM" id="SSF81301">
    <property type="entry name" value="Nucleotidyltransferase"/>
    <property type="match status" value="2"/>
</dbReference>
<comment type="catalytic activity">
    <reaction evidence="7">
        <text>[glutamine synthetase]-L-tyrosine + ATP = [glutamine synthetase]-O(4)-(5'-adenylyl)-L-tyrosine + diphosphate</text>
        <dbReference type="Rhea" id="RHEA:18589"/>
        <dbReference type="Rhea" id="RHEA-COMP:10660"/>
        <dbReference type="Rhea" id="RHEA-COMP:10661"/>
        <dbReference type="ChEBI" id="CHEBI:30616"/>
        <dbReference type="ChEBI" id="CHEBI:33019"/>
        <dbReference type="ChEBI" id="CHEBI:46858"/>
        <dbReference type="ChEBI" id="CHEBI:83624"/>
        <dbReference type="EC" id="2.7.7.42"/>
    </reaction>
</comment>
<sequence length="967" mass="106688">MSVVLSRLGFRDTQRAAANLAILTDCSEELVTQIASVADPDTCLASLARIAEADGGCERLVGLLESDDELRLRLLIVLGTSEALGDFLTRHPEYVTDVAADELLRRPATLEEYRAWMRQASDSASLRVQYHRALLRIAARDLTAVTTFVESSGELADLAIATLDAALRMVAADEEKADATRLAIMAMGKTGGHELNYVSDVDVIFVYEPTENADDTEALSAATRMASAVMRLCSEHTREGTIWEVDANLRPEGKNGPLVRSLTSHVAYYEKWASTWEFQALLKARYAAGDADLAQRYLEALTPMVWSASNRPNFVADVRAMRKRVVDNIPHGDRDRELKLGSGGLRDVEFAIQMLQLVHGRGDTDLRSRTTLLALHALTEGGYVGRRDGAALEEAYEFLRTLEHRIQLFRLKRTHIVPEDPEDLRRIGRSMGYRQSPVDSLVKEWQAHRRVVSRLHEKLFYRPLLDAVASLPTEGLRLTQSAAEQRLAALGFADPVGAMKHIEALTSGVSRRAAIQQSLLPAMLAWFAESPDPDGGLLAFRRISEELGESHWYLRKLRDEGVGAEQLARLLSSSKYVTGLIVRAPDVVALLGDDAELVPHDLDRLSTEMELAARRHSVPDAAVRAIRRVRRRELARVAMADVLGLLDIAVVGEALTAINTATLQATLAVAMSAYEQEKGPLSVRMAIVLMGRLGGHETGYGSDADVMFVHEPLDGVADAGATKCALWIAQTLRQQLAVAGDDPPLQVDADLRPEGKNGPLVRSLSSYAAYYAKWSDTWEAQALLRADAAVGDADLCRRFTELIDPLRYPEGGLSESEVREIRRIKARVDAERLPRGANPNTHLKLGRGGLADIEWTAQLLQLEYAHEHPGLRTTRTIAAIDAAAEAGLLDRGDADILIESWRMVSRIRNGVVLLRAKPAESMVEAPNDRAGLAHLIGDGADRFEELMDRYLKITRQARKVVERVFWD</sequence>
<keyword evidence="11" id="KW-1185">Reference proteome</keyword>
<dbReference type="AlphaFoldDB" id="A0A3L8PL68"/>
<dbReference type="Gene3D" id="3.30.460.10">
    <property type="entry name" value="Beta Polymerase, domain 2"/>
    <property type="match status" value="2"/>
</dbReference>
<evidence type="ECO:0000313" key="11">
    <source>
        <dbReference type="Proteomes" id="UP000282515"/>
    </source>
</evidence>
<evidence type="ECO:0000259" key="9">
    <source>
        <dbReference type="Pfam" id="PF08335"/>
    </source>
</evidence>
<keyword evidence="4 7" id="KW-0067">ATP-binding</keyword>
<dbReference type="GO" id="GO:0008882">
    <property type="term" value="F:[glutamate-ammonia-ligase] adenylyltransferase activity"/>
    <property type="evidence" value="ECO:0007669"/>
    <property type="project" value="UniProtKB-UniRule"/>
</dbReference>
<dbReference type="NCBIfam" id="NF010707">
    <property type="entry name" value="PRK14109.1"/>
    <property type="match status" value="1"/>
</dbReference>
<gene>
    <name evidence="7" type="primary">glnE</name>
    <name evidence="10" type="ORF">D9V41_08840</name>
</gene>
<feature type="domain" description="PII-uridylyltransferase/Glutamine-synthetase adenylyltransferase" evidence="9">
    <location>
        <begin position="825"/>
        <end position="964"/>
    </location>
</feature>
<comment type="caution">
    <text evidence="10">The sequence shown here is derived from an EMBL/GenBank/DDBJ whole genome shotgun (WGS) entry which is preliminary data.</text>
</comment>
<dbReference type="Gene3D" id="1.20.120.330">
    <property type="entry name" value="Nucleotidyltransferases domain 2"/>
    <property type="match status" value="2"/>
</dbReference>
<evidence type="ECO:0000256" key="7">
    <source>
        <dbReference type="HAMAP-Rule" id="MF_00802"/>
    </source>
</evidence>
<dbReference type="InterPro" id="IPR013546">
    <property type="entry name" value="PII_UdlTrfase/GS_AdlTrfase"/>
</dbReference>
<dbReference type="PANTHER" id="PTHR30621">
    <property type="entry name" value="GLUTAMINE SYNTHETASE ADENYLYLTRANSFERASE"/>
    <property type="match status" value="1"/>
</dbReference>
<dbReference type="HAMAP" id="MF_00802">
    <property type="entry name" value="GlnE"/>
    <property type="match status" value="1"/>
</dbReference>
<reference evidence="10 11" key="1">
    <citation type="submission" date="2018-10" db="EMBL/GenBank/DDBJ databases">
        <title>Aeromicrobium sp. 9W16Y-2 whole genome shotgun sequence.</title>
        <authorList>
            <person name="Li F."/>
        </authorList>
    </citation>
    <scope>NUCLEOTIDE SEQUENCE [LARGE SCALE GENOMIC DNA]</scope>
    <source>
        <strain evidence="10 11">9W16Y-2</strain>
    </source>
</reference>
<comment type="catalytic activity">
    <reaction evidence="7">
        <text>[glutamine synthetase]-O(4)-(5'-adenylyl)-L-tyrosine + phosphate = [glutamine synthetase]-L-tyrosine + ADP</text>
        <dbReference type="Rhea" id="RHEA:43716"/>
        <dbReference type="Rhea" id="RHEA-COMP:10660"/>
        <dbReference type="Rhea" id="RHEA-COMP:10661"/>
        <dbReference type="ChEBI" id="CHEBI:43474"/>
        <dbReference type="ChEBI" id="CHEBI:46858"/>
        <dbReference type="ChEBI" id="CHEBI:83624"/>
        <dbReference type="ChEBI" id="CHEBI:456216"/>
        <dbReference type="EC" id="2.7.7.89"/>
    </reaction>
</comment>
<feature type="region of interest" description="Adenylyl transferase" evidence="7">
    <location>
        <begin position="472"/>
        <end position="967"/>
    </location>
</feature>
<protein>
    <recommendedName>
        <fullName evidence="7">Bifunctional glutamine synthetase adenylyltransferase/adenylyl-removing enzyme</fullName>
    </recommendedName>
    <alternativeName>
        <fullName evidence="7">ATP:glutamine synthetase adenylyltransferase</fullName>
    </alternativeName>
    <alternativeName>
        <fullName evidence="7">ATase</fullName>
    </alternativeName>
    <domain>
        <recommendedName>
            <fullName evidence="7">Glutamine synthetase adenylyl-L-tyrosine phosphorylase</fullName>
            <ecNumber evidence="7">2.7.7.89</ecNumber>
        </recommendedName>
        <alternativeName>
            <fullName evidence="7">Adenylyl removase</fullName>
            <shortName evidence="7">AR</shortName>
            <shortName evidence="7">AT-N</shortName>
        </alternativeName>
    </domain>
    <domain>
        <recommendedName>
            <fullName evidence="7">Glutamine synthetase adenylyl transferase</fullName>
            <ecNumber evidence="7">2.7.7.42</ecNumber>
        </recommendedName>
        <alternativeName>
            <fullName evidence="7">Adenylyl transferase</fullName>
            <shortName evidence="7">AT</shortName>
            <shortName evidence="7">AT-C</shortName>
        </alternativeName>
    </domain>
</protein>
<keyword evidence="1 7" id="KW-0808">Transferase</keyword>
<dbReference type="SUPFAM" id="SSF81593">
    <property type="entry name" value="Nucleotidyltransferase substrate binding subunit/domain"/>
    <property type="match status" value="2"/>
</dbReference>
<evidence type="ECO:0000256" key="2">
    <source>
        <dbReference type="ARBA" id="ARBA00022695"/>
    </source>
</evidence>
<evidence type="ECO:0000259" key="8">
    <source>
        <dbReference type="Pfam" id="PF03710"/>
    </source>
</evidence>
<keyword evidence="3 7" id="KW-0547">Nucleotide-binding</keyword>
<evidence type="ECO:0000256" key="1">
    <source>
        <dbReference type="ARBA" id="ARBA00022679"/>
    </source>
</evidence>
<feature type="domain" description="Glutamate-ammonia ligase adenylyltransferase repeated" evidence="8">
    <location>
        <begin position="565"/>
        <end position="800"/>
    </location>
</feature>
<feature type="domain" description="Glutamate-ammonia ligase adenylyltransferase repeated" evidence="8">
    <location>
        <begin position="74"/>
        <end position="299"/>
    </location>
</feature>
<comment type="similarity">
    <text evidence="7">Belongs to the GlnE family.</text>
</comment>
<evidence type="ECO:0000256" key="6">
    <source>
        <dbReference type="ARBA" id="ARBA00023268"/>
    </source>
</evidence>
<dbReference type="GO" id="GO:0000820">
    <property type="term" value="P:regulation of glutamine family amino acid metabolic process"/>
    <property type="evidence" value="ECO:0007669"/>
    <property type="project" value="UniProtKB-UniRule"/>
</dbReference>
<dbReference type="GO" id="GO:0005524">
    <property type="term" value="F:ATP binding"/>
    <property type="evidence" value="ECO:0007669"/>
    <property type="project" value="UniProtKB-UniRule"/>
</dbReference>
<comment type="function">
    <text evidence="7">Involved in the regulation of glutamine synthetase GlnA, a key enzyme in the process to assimilate ammonia. When cellular nitrogen levels are high, the C-terminal adenylyl transferase (AT) inactivates GlnA by covalent transfer of an adenylyl group from ATP to specific tyrosine residue of GlnA, thus reducing its activity. Conversely, when nitrogen levels are low, the N-terminal adenylyl removase (AR) activates GlnA by removing the adenylyl group by phosphorolysis, increasing its activity. The regulatory region of GlnE binds the signal transduction protein PII (GlnB) which indicates the nitrogen status of the cell.</text>
</comment>
<dbReference type="InterPro" id="IPR023057">
    <property type="entry name" value="GlnE"/>
</dbReference>
<dbReference type="InterPro" id="IPR005190">
    <property type="entry name" value="GlnE_rpt_dom"/>
</dbReference>
<dbReference type="PANTHER" id="PTHR30621:SF0">
    <property type="entry name" value="BIFUNCTIONAL GLUTAMINE SYNTHETASE ADENYLYLTRANSFERASE_ADENYLYL-REMOVING ENZYME"/>
    <property type="match status" value="1"/>
</dbReference>
<keyword evidence="6 7" id="KW-0511">Multifunctional enzyme</keyword>
<dbReference type="RefSeq" id="WP_121794186.1">
    <property type="nucleotide sequence ID" value="NZ_RDBF01000005.1"/>
</dbReference>
<dbReference type="InterPro" id="IPR043519">
    <property type="entry name" value="NT_sf"/>
</dbReference>
<dbReference type="Pfam" id="PF03710">
    <property type="entry name" value="GlnE"/>
    <property type="match status" value="2"/>
</dbReference>
<dbReference type="CDD" id="cd05401">
    <property type="entry name" value="NT_GlnE_GlnD_like"/>
    <property type="match status" value="2"/>
</dbReference>
<comment type="cofactor">
    <cofactor evidence="7">
        <name>Mg(2+)</name>
        <dbReference type="ChEBI" id="CHEBI:18420"/>
    </cofactor>
</comment>
<keyword evidence="2 7" id="KW-0548">Nucleotidyltransferase</keyword>
<dbReference type="EMBL" id="RDBF01000005">
    <property type="protein sequence ID" value="RLV55990.1"/>
    <property type="molecule type" value="Genomic_DNA"/>
</dbReference>
<proteinExistence type="inferred from homology"/>
<dbReference type="Pfam" id="PF08335">
    <property type="entry name" value="GlnD_UR_UTase"/>
    <property type="match status" value="2"/>
</dbReference>
<dbReference type="GO" id="GO:0047388">
    <property type="term" value="F:[glutamine synthetase]-adenylyl-L-tyrosine phosphorylase activity"/>
    <property type="evidence" value="ECO:0007669"/>
    <property type="project" value="UniProtKB-EC"/>
</dbReference>
<evidence type="ECO:0000256" key="5">
    <source>
        <dbReference type="ARBA" id="ARBA00022842"/>
    </source>
</evidence>
<name>A0A3L8PL68_9ACTN</name>